<protein>
    <submittedName>
        <fullName evidence="3">UDP-glucosyltransferase 73B2</fullName>
    </submittedName>
</protein>
<keyword evidence="2" id="KW-0328">Glycosyltransferase</keyword>
<name>G7KU56_MEDTR</name>
<sequence>MESQQSHNQLQIIFVPYPTPGHMNPMIATARLFAMHGVNVTIITTHANASTFQKAIDSDFNSGYSIKTQLIQFPSSQVGLPDGVENLKDGTSTEIISKIARGIAMLQDPIEANLFQELQPDCIVNI</sequence>
<dbReference type="PaxDb" id="3880-AES79638"/>
<organism evidence="3 6">
    <name type="scientific">Medicago truncatula</name>
    <name type="common">Barrel medic</name>
    <name type="synonym">Medicago tribuloides</name>
    <dbReference type="NCBI Taxonomy" id="3880"/>
    <lineage>
        <taxon>Eukaryota</taxon>
        <taxon>Viridiplantae</taxon>
        <taxon>Streptophyta</taxon>
        <taxon>Embryophyta</taxon>
        <taxon>Tracheophyta</taxon>
        <taxon>Spermatophyta</taxon>
        <taxon>Magnoliopsida</taxon>
        <taxon>eudicotyledons</taxon>
        <taxon>Gunneridae</taxon>
        <taxon>Pentapetalae</taxon>
        <taxon>rosids</taxon>
        <taxon>fabids</taxon>
        <taxon>Fabales</taxon>
        <taxon>Fabaceae</taxon>
        <taxon>Papilionoideae</taxon>
        <taxon>50 kb inversion clade</taxon>
        <taxon>NPAAA clade</taxon>
        <taxon>Hologalegina</taxon>
        <taxon>IRL clade</taxon>
        <taxon>Trifolieae</taxon>
        <taxon>Medicago</taxon>
    </lineage>
</organism>
<reference evidence="3 6" key="1">
    <citation type="journal article" date="2011" name="Nature">
        <title>The Medicago genome provides insight into the evolution of rhizobial symbioses.</title>
        <authorList>
            <person name="Young N.D."/>
            <person name="Debelle F."/>
            <person name="Oldroyd G.E."/>
            <person name="Geurts R."/>
            <person name="Cannon S.B."/>
            <person name="Udvardi M.K."/>
            <person name="Benedito V.A."/>
            <person name="Mayer K.F."/>
            <person name="Gouzy J."/>
            <person name="Schoof H."/>
            <person name="Van de Peer Y."/>
            <person name="Proost S."/>
            <person name="Cook D.R."/>
            <person name="Meyers B.C."/>
            <person name="Spannagl M."/>
            <person name="Cheung F."/>
            <person name="De Mita S."/>
            <person name="Krishnakumar V."/>
            <person name="Gundlach H."/>
            <person name="Zhou S."/>
            <person name="Mudge J."/>
            <person name="Bharti A.K."/>
            <person name="Murray J.D."/>
            <person name="Naoumkina M.A."/>
            <person name="Rosen B."/>
            <person name="Silverstein K.A."/>
            <person name="Tang H."/>
            <person name="Rombauts S."/>
            <person name="Zhao P.X."/>
            <person name="Zhou P."/>
            <person name="Barbe V."/>
            <person name="Bardou P."/>
            <person name="Bechner M."/>
            <person name="Bellec A."/>
            <person name="Berger A."/>
            <person name="Berges H."/>
            <person name="Bidwell S."/>
            <person name="Bisseling T."/>
            <person name="Choisne N."/>
            <person name="Couloux A."/>
            <person name="Denny R."/>
            <person name="Deshpande S."/>
            <person name="Dai X."/>
            <person name="Doyle J.J."/>
            <person name="Dudez A.M."/>
            <person name="Farmer A.D."/>
            <person name="Fouteau S."/>
            <person name="Franken C."/>
            <person name="Gibelin C."/>
            <person name="Gish J."/>
            <person name="Goldstein S."/>
            <person name="Gonzalez A.J."/>
            <person name="Green P.J."/>
            <person name="Hallab A."/>
            <person name="Hartog M."/>
            <person name="Hua A."/>
            <person name="Humphray S.J."/>
            <person name="Jeong D.H."/>
            <person name="Jing Y."/>
            <person name="Jocker A."/>
            <person name="Kenton S.M."/>
            <person name="Kim D.J."/>
            <person name="Klee K."/>
            <person name="Lai H."/>
            <person name="Lang C."/>
            <person name="Lin S."/>
            <person name="Macmil S.L."/>
            <person name="Magdelenat G."/>
            <person name="Matthews L."/>
            <person name="McCorrison J."/>
            <person name="Monaghan E.L."/>
            <person name="Mun J.H."/>
            <person name="Najar F.Z."/>
            <person name="Nicholson C."/>
            <person name="Noirot C."/>
            <person name="O'Bleness M."/>
            <person name="Paule C.R."/>
            <person name="Poulain J."/>
            <person name="Prion F."/>
            <person name="Qin B."/>
            <person name="Qu C."/>
            <person name="Retzel E.F."/>
            <person name="Riddle C."/>
            <person name="Sallet E."/>
            <person name="Samain S."/>
            <person name="Samson N."/>
            <person name="Sanders I."/>
            <person name="Saurat O."/>
            <person name="Scarpelli C."/>
            <person name="Schiex T."/>
            <person name="Segurens B."/>
            <person name="Severin A.J."/>
            <person name="Sherrier D.J."/>
            <person name="Shi R."/>
            <person name="Sims S."/>
            <person name="Singer S.R."/>
            <person name="Sinharoy S."/>
            <person name="Sterck L."/>
            <person name="Viollet A."/>
            <person name="Wang B.B."/>
            <person name="Wang K."/>
            <person name="Wang M."/>
            <person name="Wang X."/>
            <person name="Warfsmann J."/>
            <person name="Weissenbach J."/>
            <person name="White D.D."/>
            <person name="White J.D."/>
            <person name="Wiley G.B."/>
            <person name="Wincker P."/>
            <person name="Xing Y."/>
            <person name="Yang L."/>
            <person name="Yao Z."/>
            <person name="Ying F."/>
            <person name="Zhai J."/>
            <person name="Zhou L."/>
            <person name="Zuber A."/>
            <person name="Denarie J."/>
            <person name="Dixon R.A."/>
            <person name="May G.D."/>
            <person name="Schwartz D.C."/>
            <person name="Rogers J."/>
            <person name="Quetier F."/>
            <person name="Town C.D."/>
            <person name="Roe B.A."/>
        </authorList>
    </citation>
    <scope>NUCLEOTIDE SEQUENCE [LARGE SCALE GENOMIC DNA]</scope>
    <source>
        <strain evidence="3">A17</strain>
        <strain evidence="5 6">cv. Jemalong A17</strain>
    </source>
</reference>
<dbReference type="PANTHER" id="PTHR48047:SF150">
    <property type="entry name" value="SOLANIDINE UDP-GLUCOSE GLUCOSYLTRANSFERASE 1"/>
    <property type="match status" value="1"/>
</dbReference>
<evidence type="ECO:0000313" key="3">
    <source>
        <dbReference type="EMBL" id="AES79638.1"/>
    </source>
</evidence>
<dbReference type="Gene3D" id="3.40.50.2000">
    <property type="entry name" value="Glycogen Phosphorylase B"/>
    <property type="match status" value="1"/>
</dbReference>
<dbReference type="GO" id="GO:0016757">
    <property type="term" value="F:glycosyltransferase activity"/>
    <property type="evidence" value="ECO:0007669"/>
    <property type="project" value="UniProtKB-KW"/>
</dbReference>
<dbReference type="OrthoDB" id="5835829at2759"/>
<dbReference type="EnsemblPlants" id="AES79638">
    <property type="protein sequence ID" value="AES79638"/>
    <property type="gene ID" value="MTR_7g070570"/>
</dbReference>
<dbReference type="Proteomes" id="UP000002051">
    <property type="component" value="Unassembled WGS sequence"/>
</dbReference>
<dbReference type="HOGENOM" id="CLU_001724_4_5_1"/>
<dbReference type="EnsemblPlants" id="KEH23228">
    <property type="protein sequence ID" value="KEH23228"/>
    <property type="gene ID" value="MTR_7g470590"/>
</dbReference>
<dbReference type="eggNOG" id="KOG1192">
    <property type="taxonomic scope" value="Eukaryota"/>
</dbReference>
<evidence type="ECO:0000313" key="6">
    <source>
        <dbReference type="Proteomes" id="UP000002051"/>
    </source>
</evidence>
<dbReference type="SUPFAM" id="SSF53756">
    <property type="entry name" value="UDP-Glycosyltransferase/glycogen phosphorylase"/>
    <property type="match status" value="1"/>
</dbReference>
<dbReference type="AlphaFoldDB" id="G7KU56"/>
<keyword evidence="6" id="KW-1185">Reference proteome</keyword>
<dbReference type="STRING" id="3880.G7KU56"/>
<proteinExistence type="inferred from homology"/>
<dbReference type="KEGG" id="mtr:25499962"/>
<keyword evidence="2" id="KW-0808">Transferase</keyword>
<evidence type="ECO:0000256" key="1">
    <source>
        <dbReference type="ARBA" id="ARBA00009995"/>
    </source>
</evidence>
<dbReference type="EMBL" id="CM001223">
    <property type="protein sequence ID" value="AES79638.1"/>
    <property type="molecule type" value="Genomic_DNA"/>
</dbReference>
<evidence type="ECO:0000256" key="2">
    <source>
        <dbReference type="ARBA" id="ARBA00022676"/>
    </source>
</evidence>
<reference evidence="5" key="3">
    <citation type="submission" date="2015-04" db="UniProtKB">
        <authorList>
            <consortium name="EnsemblPlants"/>
        </authorList>
    </citation>
    <scope>IDENTIFICATION</scope>
    <source>
        <strain evidence="5">cv. Jemalong A17</strain>
    </source>
</reference>
<accession>G7KU56</accession>
<dbReference type="PANTHER" id="PTHR48047">
    <property type="entry name" value="GLYCOSYLTRANSFERASE"/>
    <property type="match status" value="1"/>
</dbReference>
<reference evidence="3 6" key="2">
    <citation type="journal article" date="2014" name="BMC Genomics">
        <title>An improved genome release (version Mt4.0) for the model legume Medicago truncatula.</title>
        <authorList>
            <person name="Tang H."/>
            <person name="Krishnakumar V."/>
            <person name="Bidwell S."/>
            <person name="Rosen B."/>
            <person name="Chan A."/>
            <person name="Zhou S."/>
            <person name="Gentzbittel L."/>
            <person name="Childs K.L."/>
            <person name="Yandell M."/>
            <person name="Gundlach H."/>
            <person name="Mayer K.F."/>
            <person name="Schwartz D.C."/>
            <person name="Town C.D."/>
        </authorList>
    </citation>
    <scope>GENOME REANNOTATION</scope>
    <source>
        <strain evidence="3">A17</strain>
        <strain evidence="5 6">cv. Jemalong A17</strain>
    </source>
</reference>
<comment type="similarity">
    <text evidence="1">Belongs to the UDP-glycosyltransferase family.</text>
</comment>
<evidence type="ECO:0000313" key="5">
    <source>
        <dbReference type="EnsemblPlants" id="AES79638"/>
    </source>
</evidence>
<dbReference type="OMA" id="CCATTHW"/>
<gene>
    <name evidence="5" type="primary">25499962</name>
    <name evidence="3" type="ordered locus">MTR_7g070570</name>
    <name evidence="4" type="ordered locus">MTR_7g470590</name>
</gene>
<evidence type="ECO:0000313" key="4">
    <source>
        <dbReference type="EMBL" id="KEH23228.1"/>
    </source>
</evidence>
<dbReference type="EMBL" id="CM001223">
    <property type="protein sequence ID" value="KEH23228.1"/>
    <property type="molecule type" value="Genomic_DNA"/>
</dbReference>